<name>H5X3D3_9PSEU</name>
<feature type="region of interest" description="Disordered" evidence="6">
    <location>
        <begin position="1"/>
        <end position="33"/>
    </location>
</feature>
<evidence type="ECO:0000313" key="7">
    <source>
        <dbReference type="EMBL" id="EHR48806.1"/>
    </source>
</evidence>
<evidence type="ECO:0000313" key="8">
    <source>
        <dbReference type="Proteomes" id="UP000004926"/>
    </source>
</evidence>
<protein>
    <submittedName>
        <fullName evidence="7">Putative hemolysin</fullName>
    </submittedName>
</protein>
<keyword evidence="2" id="KW-0444">Lipid biosynthesis</keyword>
<dbReference type="PANTHER" id="PTHR37323:SF1">
    <property type="entry name" value="L-ORNITHINE N(ALPHA)-ACYLTRANSFERASE"/>
    <property type="match status" value="1"/>
</dbReference>
<dbReference type="GO" id="GO:0006629">
    <property type="term" value="P:lipid metabolic process"/>
    <property type="evidence" value="ECO:0007669"/>
    <property type="project" value="UniProtKB-KW"/>
</dbReference>
<dbReference type="PANTHER" id="PTHR37323">
    <property type="entry name" value="GCN5-RELATED N-ACETYLTRANSFERASE"/>
    <property type="match status" value="1"/>
</dbReference>
<dbReference type="GO" id="GO:0016746">
    <property type="term" value="F:acyltransferase activity"/>
    <property type="evidence" value="ECO:0007669"/>
    <property type="project" value="UniProtKB-KW"/>
</dbReference>
<dbReference type="HOGENOM" id="CLU_058962_0_1_11"/>
<evidence type="ECO:0000256" key="2">
    <source>
        <dbReference type="ARBA" id="ARBA00022516"/>
    </source>
</evidence>
<keyword evidence="4" id="KW-0443">Lipid metabolism</keyword>
<dbReference type="RefSeq" id="WP_009152197.1">
    <property type="nucleotide sequence ID" value="NZ_CM001439.1"/>
</dbReference>
<dbReference type="SUPFAM" id="SSF55729">
    <property type="entry name" value="Acyl-CoA N-acyltransferases (Nat)"/>
    <property type="match status" value="1"/>
</dbReference>
<proteinExistence type="predicted"/>
<keyword evidence="8" id="KW-1185">Reference proteome</keyword>
<dbReference type="InterPro" id="IPR052351">
    <property type="entry name" value="Ornithine_N-alpha-AT"/>
</dbReference>
<dbReference type="EMBL" id="CM001439">
    <property type="protein sequence ID" value="EHR48806.1"/>
    <property type="molecule type" value="Genomic_DNA"/>
</dbReference>
<dbReference type="Proteomes" id="UP000004926">
    <property type="component" value="Chromosome"/>
</dbReference>
<comment type="pathway">
    <text evidence="1">Lipid metabolism.</text>
</comment>
<feature type="compositionally biased region" description="Pro residues" evidence="6">
    <location>
        <begin position="1"/>
        <end position="10"/>
    </location>
</feature>
<organism evidence="7 8">
    <name type="scientific">Saccharomonospora marina XMU15</name>
    <dbReference type="NCBI Taxonomy" id="882083"/>
    <lineage>
        <taxon>Bacteria</taxon>
        <taxon>Bacillati</taxon>
        <taxon>Actinomycetota</taxon>
        <taxon>Actinomycetes</taxon>
        <taxon>Pseudonocardiales</taxon>
        <taxon>Pseudonocardiaceae</taxon>
        <taxon>Saccharomonospora</taxon>
    </lineage>
</organism>
<evidence type="ECO:0000256" key="3">
    <source>
        <dbReference type="ARBA" id="ARBA00022679"/>
    </source>
</evidence>
<keyword evidence="5" id="KW-0012">Acyltransferase</keyword>
<dbReference type="STRING" id="882083.SacmaDRAFT_0505"/>
<evidence type="ECO:0000256" key="4">
    <source>
        <dbReference type="ARBA" id="ARBA00023098"/>
    </source>
</evidence>
<dbReference type="InterPro" id="IPR016181">
    <property type="entry name" value="Acyl_CoA_acyltransferase"/>
</dbReference>
<reference evidence="7 8" key="1">
    <citation type="journal article" date="2012" name="Stand. Genomic Sci.">
        <title>Genome sequence of the ocean sediment bacterium Saccharomonospora marina type strain (XMU15(T)).</title>
        <authorList>
            <person name="Klenk H.P."/>
            <person name="Lu M."/>
            <person name="Lucas S."/>
            <person name="Lapidus A."/>
            <person name="Copeland A."/>
            <person name="Pitluck S."/>
            <person name="Goodwin L.A."/>
            <person name="Han C."/>
            <person name="Tapia R."/>
            <person name="Brambilla E.M."/>
            <person name="Potter G."/>
            <person name="Land M."/>
            <person name="Ivanova N."/>
            <person name="Rohde M."/>
            <person name="Goker M."/>
            <person name="Detter J.C."/>
            <person name="Li W.J."/>
            <person name="Kyrpides N.C."/>
            <person name="Woyke T."/>
        </authorList>
    </citation>
    <scope>NUCLEOTIDE SEQUENCE [LARGE SCALE GENOMIC DNA]</scope>
    <source>
        <strain evidence="7 8">XMU15</strain>
    </source>
</reference>
<dbReference type="Gene3D" id="3.40.630.30">
    <property type="match status" value="1"/>
</dbReference>
<dbReference type="Pfam" id="PF13444">
    <property type="entry name" value="Acetyltransf_5"/>
    <property type="match status" value="1"/>
</dbReference>
<accession>H5X3D3</accession>
<evidence type="ECO:0000256" key="6">
    <source>
        <dbReference type="SAM" id="MobiDB-lite"/>
    </source>
</evidence>
<evidence type="ECO:0000256" key="1">
    <source>
        <dbReference type="ARBA" id="ARBA00005189"/>
    </source>
</evidence>
<dbReference type="AlphaFoldDB" id="H5X3D3"/>
<gene>
    <name evidence="7" type="ORF">SacmaDRAFT_0505</name>
</gene>
<sequence>MSGVIGPPPDDPAEDTGSSLRNGKRVAMPSPATVPTREYTVSIAHTPAQIEAAQRLRRAVFVDEFNAALPGELDRDEFDDRCDHLIVEHADTVVGTYRLLPPGRGDRLYSSGEFDLTALRPLRGSLIEAGRSCVHPDHRGGQVINLMWGALTRYALLSGARHLAGCASVPLADGGRACADTWQLVRRRHLSPAHLRVQPHLPCDPSPTTGERPSYARVPPLLRGYLRLGAWVCGPPAHDPDFGVADFFVLLPLDRMDDRYLRRFLGQAR</sequence>
<dbReference type="eggNOG" id="COG3176">
    <property type="taxonomic scope" value="Bacteria"/>
</dbReference>
<keyword evidence="3" id="KW-0808">Transferase</keyword>
<evidence type="ECO:0000256" key="5">
    <source>
        <dbReference type="ARBA" id="ARBA00023315"/>
    </source>
</evidence>